<keyword evidence="2" id="KW-0472">Membrane</keyword>
<feature type="compositionally biased region" description="Basic and acidic residues" evidence="1">
    <location>
        <begin position="15"/>
        <end position="25"/>
    </location>
</feature>
<organism evidence="3">
    <name type="scientific">Fopius arisanus</name>
    <dbReference type="NCBI Taxonomy" id="64838"/>
    <lineage>
        <taxon>Eukaryota</taxon>
        <taxon>Metazoa</taxon>
        <taxon>Ecdysozoa</taxon>
        <taxon>Arthropoda</taxon>
        <taxon>Hexapoda</taxon>
        <taxon>Insecta</taxon>
        <taxon>Pterygota</taxon>
        <taxon>Neoptera</taxon>
        <taxon>Endopterygota</taxon>
        <taxon>Hymenoptera</taxon>
        <taxon>Apocrita</taxon>
        <taxon>Ichneumonoidea</taxon>
        <taxon>Braconidae</taxon>
        <taxon>Opiinae</taxon>
        <taxon>Fopius</taxon>
    </lineage>
</organism>
<proteinExistence type="predicted"/>
<evidence type="ECO:0000256" key="1">
    <source>
        <dbReference type="SAM" id="MobiDB-lite"/>
    </source>
</evidence>
<feature type="non-terminal residue" evidence="3">
    <location>
        <position position="1"/>
    </location>
</feature>
<accession>A0A0C9PZ66</accession>
<sequence>RGWYRGSENIIGFKTPRDKKDERTPRMRRSMSEGENMELGGGDGCRGCGNGQGEDKRKGSFRKEVDAVAFPSLTDARLQESGIAQLSDNEDLEGKDLTEEELEDNIRQRNSVSGRVTIRRPSFSSESQRFEAEKLTRTDSSSVGELREIFEQAESRCTSREENNNLVRSQMTVCENETVERRMSSSREEPIIETLPEEPEHELQDEEISRLSRTRLSLTAAANDLLSWRLVFWCAIITFFIGFYVKDALSITSPCSTTSLRWWSFEEILSRHVHVRNTAPPPI</sequence>
<feature type="region of interest" description="Disordered" evidence="1">
    <location>
        <begin position="1"/>
        <end position="62"/>
    </location>
</feature>
<feature type="compositionally biased region" description="Gly residues" evidence="1">
    <location>
        <begin position="39"/>
        <end position="52"/>
    </location>
</feature>
<keyword evidence="2" id="KW-0812">Transmembrane</keyword>
<gene>
    <name evidence="3" type="primary">rpsE</name>
    <name evidence="3" type="ORF">g.25086</name>
</gene>
<name>A0A0C9PZ66_9HYME</name>
<reference evidence="3" key="1">
    <citation type="submission" date="2015-01" db="EMBL/GenBank/DDBJ databases">
        <title>Transcriptome Assembly of Fopius arisanus.</title>
        <authorList>
            <person name="Geib S."/>
        </authorList>
    </citation>
    <scope>NUCLEOTIDE SEQUENCE</scope>
</reference>
<feature type="transmembrane region" description="Helical" evidence="2">
    <location>
        <begin position="226"/>
        <end position="245"/>
    </location>
</feature>
<evidence type="ECO:0000256" key="2">
    <source>
        <dbReference type="SAM" id="Phobius"/>
    </source>
</evidence>
<evidence type="ECO:0000313" key="3">
    <source>
        <dbReference type="EMBL" id="JAG76560.1"/>
    </source>
</evidence>
<protein>
    <submittedName>
        <fullName evidence="3">RpsE protein</fullName>
    </submittedName>
</protein>
<dbReference type="EMBL" id="GBYB01006793">
    <property type="protein sequence ID" value="JAG76560.1"/>
    <property type="molecule type" value="Transcribed_RNA"/>
</dbReference>
<dbReference type="AlphaFoldDB" id="A0A0C9PZ66"/>
<keyword evidence="2" id="KW-1133">Transmembrane helix</keyword>
<feature type="compositionally biased region" description="Basic and acidic residues" evidence="1">
    <location>
        <begin position="53"/>
        <end position="62"/>
    </location>
</feature>